<evidence type="ECO:0000313" key="2">
    <source>
        <dbReference type="WBParaSite" id="PSAMB.scaffold2042size25843.g16068.t1"/>
    </source>
</evidence>
<proteinExistence type="predicted"/>
<dbReference type="Proteomes" id="UP000887566">
    <property type="component" value="Unplaced"/>
</dbReference>
<reference evidence="2" key="1">
    <citation type="submission" date="2022-11" db="UniProtKB">
        <authorList>
            <consortium name="WormBaseParasite"/>
        </authorList>
    </citation>
    <scope>IDENTIFICATION</scope>
</reference>
<evidence type="ECO:0000313" key="1">
    <source>
        <dbReference type="Proteomes" id="UP000887566"/>
    </source>
</evidence>
<accession>A0A914VJH0</accession>
<keyword evidence="1" id="KW-1185">Reference proteome</keyword>
<dbReference type="AlphaFoldDB" id="A0A914VJH0"/>
<protein>
    <submittedName>
        <fullName evidence="2">Uncharacterized protein</fullName>
    </submittedName>
</protein>
<organism evidence="1 2">
    <name type="scientific">Plectus sambesii</name>
    <dbReference type="NCBI Taxonomy" id="2011161"/>
    <lineage>
        <taxon>Eukaryota</taxon>
        <taxon>Metazoa</taxon>
        <taxon>Ecdysozoa</taxon>
        <taxon>Nematoda</taxon>
        <taxon>Chromadorea</taxon>
        <taxon>Plectida</taxon>
        <taxon>Plectina</taxon>
        <taxon>Plectoidea</taxon>
        <taxon>Plectidae</taxon>
        <taxon>Plectus</taxon>
    </lineage>
</organism>
<sequence length="102" mass="11683">MLMAIYHACHLLHSSERQIYSFPTYGNFIAVEESTCLTGEFCQRNSIICKVGQWPPKSRRQVVGFDDDSAIMLTDVNDLPEWVQTKIGRTNLHILESPIELK</sequence>
<dbReference type="WBParaSite" id="PSAMB.scaffold2042size25843.g16068.t1">
    <property type="protein sequence ID" value="PSAMB.scaffold2042size25843.g16068.t1"/>
    <property type="gene ID" value="PSAMB.scaffold2042size25843.g16068"/>
</dbReference>
<name>A0A914VJH0_9BILA</name>